<evidence type="ECO:0008006" key="3">
    <source>
        <dbReference type="Google" id="ProtNLM"/>
    </source>
</evidence>
<organism evidence="1 2">
    <name type="scientific">Candidatus Doudnabacteria bacterium Gr01-1014_77</name>
    <dbReference type="NCBI Taxonomy" id="2017133"/>
    <lineage>
        <taxon>Bacteria</taxon>
        <taxon>Candidatus Doudnaibacteriota</taxon>
    </lineage>
</organism>
<dbReference type="SUPFAM" id="SSF52540">
    <property type="entry name" value="P-loop containing nucleoside triphosphate hydrolases"/>
    <property type="match status" value="1"/>
</dbReference>
<sequence length="520" mass="57611">MKKTPNPKELRKHFVETLYRTLDGVISPTPYLEITEGANVDVRFLNGKGRLPAPNSTEVTVLDMNLASLFFDDFHILYEGVTGTGKTYTSDALFDTVFGPDGHYTLRLSGGVLGSSALEPFVTTTLENGIPKTRIDHAKCSKYGALFIDEINRGDSQEVLQVVDGKVHVNGDTGFLRIPIPGTDRYKSLAIIAAMNPADAQHSSALELDIAGENRFLKFRFPNGVAEAGSGQLEKRVTDSHDQFWTEFIKRTGMKGGWRENYPLVTDPEQVSNVLDGQTKEFIDISLGYVGADPKETYERNAELMKQGGVDPKFRHSNDNHYKKILEIQGTLKHGFVRRDLKKISDLSRLLGFIKGVKNGTYDAQVNLNDVAASIGIVLESKSVTGTPHGNLMTLVNDARGAYAQMRQQHNIPEGYGMRQAIWQAALHAGNEHGFDAYINTINNAVAQLNTQATTHAQTALKSRILSDLVVLGYFSQAYKDEITSALTEKDNIFRAFAEIYKRNKSRGSVYEHRLDSMVG</sequence>
<dbReference type="Gene3D" id="3.40.50.300">
    <property type="entry name" value="P-loop containing nucleotide triphosphate hydrolases"/>
    <property type="match status" value="1"/>
</dbReference>
<dbReference type="EMBL" id="VMFF01000063">
    <property type="protein sequence ID" value="TSC65178.1"/>
    <property type="molecule type" value="Genomic_DNA"/>
</dbReference>
<protein>
    <recommendedName>
        <fullName evidence="3">ATPase dynein-related AAA domain-containing protein</fullName>
    </recommendedName>
</protein>
<dbReference type="AlphaFoldDB" id="A0A554J9Z3"/>
<reference evidence="1 2" key="1">
    <citation type="submission" date="2017-07" db="EMBL/GenBank/DDBJ databases">
        <title>Mechanisms for carbon and nitrogen cycling indicate functional differentiation within the Candidate Phyla Radiation.</title>
        <authorList>
            <person name="Danczak R.E."/>
            <person name="Johnston M.D."/>
            <person name="Kenah C."/>
            <person name="Slattery M."/>
            <person name="Wrighton K.C."/>
            <person name="Wilkins M.J."/>
        </authorList>
    </citation>
    <scope>NUCLEOTIDE SEQUENCE [LARGE SCALE GENOMIC DNA]</scope>
    <source>
        <strain evidence="1">Gr01-1014_77</strain>
    </source>
</reference>
<evidence type="ECO:0000313" key="1">
    <source>
        <dbReference type="EMBL" id="TSC65178.1"/>
    </source>
</evidence>
<dbReference type="Proteomes" id="UP000319613">
    <property type="component" value="Unassembled WGS sequence"/>
</dbReference>
<accession>A0A554J9Z3</accession>
<comment type="caution">
    <text evidence="1">The sequence shown here is derived from an EMBL/GenBank/DDBJ whole genome shotgun (WGS) entry which is preliminary data.</text>
</comment>
<evidence type="ECO:0000313" key="2">
    <source>
        <dbReference type="Proteomes" id="UP000319613"/>
    </source>
</evidence>
<dbReference type="InterPro" id="IPR027417">
    <property type="entry name" value="P-loop_NTPase"/>
</dbReference>
<gene>
    <name evidence="1" type="ORF">G01um101477_589</name>
</gene>
<proteinExistence type="predicted"/>
<name>A0A554J9Z3_9BACT</name>